<accession>A0A550I899</accession>
<dbReference type="OrthoDB" id="1454374at2"/>
<name>A0A550I899_9FLAO</name>
<reference evidence="1 2" key="1">
    <citation type="submission" date="2019-06" db="EMBL/GenBank/DDBJ databases">
        <title>Gramella sabulilitoris sp. nov., isolated from a marine sand.</title>
        <authorList>
            <person name="Yoon J.-H."/>
        </authorList>
    </citation>
    <scope>NUCLEOTIDE SEQUENCE [LARGE SCALE GENOMIC DNA]</scope>
    <source>
        <strain evidence="1 2">HSMS-1</strain>
    </source>
</reference>
<proteinExistence type="predicted"/>
<dbReference type="RefSeq" id="WP_143409828.1">
    <property type="nucleotide sequence ID" value="NZ_VHSF01000001.1"/>
</dbReference>
<dbReference type="AlphaFoldDB" id="A0A550I899"/>
<dbReference type="Proteomes" id="UP000315131">
    <property type="component" value="Unassembled WGS sequence"/>
</dbReference>
<sequence length="69" mass="7235">MEEIVKMVSEKAGITEDQAKIAVQVVAGILKDRMPDAMATHVDSYLKGEGDAGNLGDMAGKLGGLFGKK</sequence>
<evidence type="ECO:0000313" key="1">
    <source>
        <dbReference type="EMBL" id="TRO67048.1"/>
    </source>
</evidence>
<protein>
    <submittedName>
        <fullName evidence="1">DUF2267 domain-containing protein</fullName>
    </submittedName>
</protein>
<gene>
    <name evidence="1" type="ORF">FGM01_03950</name>
</gene>
<dbReference type="EMBL" id="VHSF01000001">
    <property type="protein sequence ID" value="TRO67048.1"/>
    <property type="molecule type" value="Genomic_DNA"/>
</dbReference>
<comment type="caution">
    <text evidence="1">The sequence shown here is derived from an EMBL/GenBank/DDBJ whole genome shotgun (WGS) entry which is preliminary data.</text>
</comment>
<evidence type="ECO:0000313" key="2">
    <source>
        <dbReference type="Proteomes" id="UP000315131"/>
    </source>
</evidence>
<keyword evidence="2" id="KW-1185">Reference proteome</keyword>
<organism evidence="1 2">
    <name type="scientific">Christiangramia sabulilitoris</name>
    <dbReference type="NCBI Taxonomy" id="2583991"/>
    <lineage>
        <taxon>Bacteria</taxon>
        <taxon>Pseudomonadati</taxon>
        <taxon>Bacteroidota</taxon>
        <taxon>Flavobacteriia</taxon>
        <taxon>Flavobacteriales</taxon>
        <taxon>Flavobacteriaceae</taxon>
        <taxon>Christiangramia</taxon>
    </lineage>
</organism>